<evidence type="ECO:0000313" key="2">
    <source>
        <dbReference type="Proteomes" id="UP000034736"/>
    </source>
</evidence>
<accession>A0A0G1H5U5</accession>
<organism evidence="1 2">
    <name type="scientific">Candidatus Giovannonibacteria bacterium GW2011_GWA2_44_13b</name>
    <dbReference type="NCBI Taxonomy" id="1618647"/>
    <lineage>
        <taxon>Bacteria</taxon>
        <taxon>Candidatus Giovannoniibacteriota</taxon>
    </lineage>
</organism>
<dbReference type="SUPFAM" id="SSF46689">
    <property type="entry name" value="Homeodomain-like"/>
    <property type="match status" value="1"/>
</dbReference>
<protein>
    <submittedName>
        <fullName evidence="1">Uncharacterized protein</fullName>
    </submittedName>
</protein>
<proteinExistence type="predicted"/>
<evidence type="ECO:0000313" key="1">
    <source>
        <dbReference type="EMBL" id="KKT42150.1"/>
    </source>
</evidence>
<dbReference type="EMBL" id="LCHU01000002">
    <property type="protein sequence ID" value="KKT42150.1"/>
    <property type="molecule type" value="Genomic_DNA"/>
</dbReference>
<dbReference type="InterPro" id="IPR009057">
    <property type="entry name" value="Homeodomain-like_sf"/>
</dbReference>
<reference evidence="1 2" key="1">
    <citation type="journal article" date="2015" name="Nature">
        <title>rRNA introns, odd ribosomes, and small enigmatic genomes across a large radiation of phyla.</title>
        <authorList>
            <person name="Brown C.T."/>
            <person name="Hug L.A."/>
            <person name="Thomas B.C."/>
            <person name="Sharon I."/>
            <person name="Castelle C.J."/>
            <person name="Singh A."/>
            <person name="Wilkins M.J."/>
            <person name="Williams K.H."/>
            <person name="Banfield J.F."/>
        </authorList>
    </citation>
    <scope>NUCLEOTIDE SEQUENCE [LARGE SCALE GENOMIC DNA]</scope>
</reference>
<comment type="caution">
    <text evidence="1">The sequence shown here is derived from an EMBL/GenBank/DDBJ whole genome shotgun (WGS) entry which is preliminary data.</text>
</comment>
<name>A0A0G1H5U5_9BACT</name>
<sequence>MESTRAELKDKAVRLRKKGFSIVKIEQDLNVSRSTLSGWLKAVNLTEAQKQKLFENKNKALVAGRKKAVIWHNQQKDKRLQEAKNQAQDVLKSIDTKNKYIMELALSILYFGEGGKSADDTTLGSTDPLILKFFLTCLEQIYNFDINRVRCELYIRADQNPDALKRFWSRELKVPIKNFKGAFIDKRTAGSKSFDYYKGVCSIRCNNVAIKRRLLNLSRLFCEKIISRRV</sequence>
<gene>
    <name evidence="1" type="ORF">UW30_C0002G0061</name>
</gene>
<dbReference type="AlphaFoldDB" id="A0A0G1H5U5"/>
<dbReference type="Proteomes" id="UP000034736">
    <property type="component" value="Unassembled WGS sequence"/>
</dbReference>
<dbReference type="STRING" id="1618647.UW30_C0002G0061"/>